<evidence type="ECO:0000256" key="1">
    <source>
        <dbReference type="SAM" id="MobiDB-lite"/>
    </source>
</evidence>
<feature type="compositionally biased region" description="Low complexity" evidence="1">
    <location>
        <begin position="610"/>
        <end position="621"/>
    </location>
</feature>
<gene>
    <name evidence="2" type="ORF">HDU87_006160</name>
</gene>
<protein>
    <submittedName>
        <fullName evidence="2">Uncharacterized protein</fullName>
    </submittedName>
</protein>
<dbReference type="EMBL" id="JADGJQ010000051">
    <property type="protein sequence ID" value="KAJ3175497.1"/>
    <property type="molecule type" value="Genomic_DNA"/>
</dbReference>
<feature type="compositionally biased region" description="Low complexity" evidence="1">
    <location>
        <begin position="484"/>
        <end position="507"/>
    </location>
</feature>
<feature type="region of interest" description="Disordered" evidence="1">
    <location>
        <begin position="187"/>
        <end position="225"/>
    </location>
</feature>
<feature type="compositionally biased region" description="Low complexity" evidence="1">
    <location>
        <begin position="213"/>
        <end position="225"/>
    </location>
</feature>
<feature type="compositionally biased region" description="Low complexity" evidence="1">
    <location>
        <begin position="516"/>
        <end position="528"/>
    </location>
</feature>
<accession>A0AAD5XP84</accession>
<feature type="region of interest" description="Disordered" evidence="1">
    <location>
        <begin position="1"/>
        <end position="65"/>
    </location>
</feature>
<feature type="compositionally biased region" description="Polar residues" evidence="1">
    <location>
        <begin position="45"/>
        <end position="65"/>
    </location>
</feature>
<feature type="compositionally biased region" description="Polar residues" evidence="1">
    <location>
        <begin position="150"/>
        <end position="162"/>
    </location>
</feature>
<keyword evidence="3" id="KW-1185">Reference proteome</keyword>
<feature type="compositionally biased region" description="Low complexity" evidence="1">
    <location>
        <begin position="1"/>
        <end position="10"/>
    </location>
</feature>
<comment type="caution">
    <text evidence="2">The sequence shown here is derived from an EMBL/GenBank/DDBJ whole genome shotgun (WGS) entry which is preliminary data.</text>
</comment>
<sequence>MSLSPSPSSPELKRRSSRASANRSAHAHTATGPNARPPLPPSAATKLNSPSSTSQLSTKHNQANRPSFATLCRSFLAQWKDSGSSSLTKRRRKNSAATISFSTASSAAAAMSASAAAAEAEAFYPPISRGSGSSRSRPPLPLFTRPAASVSETHLPSSAISPPTSPLSPAVSDLTDTATLVAAGGLDNQPVSVPIQESSTQPRQSPPPPPPTDDQQSGTSGGTSTTAAMSIHTYMSSPHLPTPLLEDSVTLEDQLIGLAMLRRTSLASAAAASVVEIAVSLDGTSPVLQAAPPAPTSGETADVANEKTLDDTMMGLPLTAVSTTAVAADANVSPQQQQQQPITMVLPPLPPGATVSVNNKPHQQPQQPITMVLPPLPAGATVTLNNGSPRPALRWTDDVRDNNNPRGGGVGVPPAVSALKSRPGVTRALSDLRRSLSTLAIKLRSPMNSKDQDEDEDYDSYYFQDGYFTAMSAGLSPRATAAAAAEGSSTTTPPTASTLSSSSSPSVQRRRRKRLSSAASPTSPTSPTTKRRSRRRSSLSVRNGTGRHSVVIKDVSPESVAEALAPGTSYAQGLASLFDGEKQARDDDDDDDEDEEDFEASELESDDDASSNNASRASTALHIDDGESEEDLPPLSNPAPRLRRSRSEPRLRTSVVSTASSSVFARWTNYNNNTKQSSGRSSVKGLLPGASVSTSSLASNGSKSGSSSKPWKQLWRRLNASTTSLAMR</sequence>
<dbReference type="Proteomes" id="UP001212152">
    <property type="component" value="Unassembled WGS sequence"/>
</dbReference>
<feature type="region of interest" description="Disordered" evidence="1">
    <location>
        <begin position="582"/>
        <end position="659"/>
    </location>
</feature>
<proteinExistence type="predicted"/>
<feature type="compositionally biased region" description="Acidic residues" evidence="1">
    <location>
        <begin position="586"/>
        <end position="609"/>
    </location>
</feature>
<reference evidence="2" key="1">
    <citation type="submission" date="2020-05" db="EMBL/GenBank/DDBJ databases">
        <title>Phylogenomic resolution of chytrid fungi.</title>
        <authorList>
            <person name="Stajich J.E."/>
            <person name="Amses K."/>
            <person name="Simmons R."/>
            <person name="Seto K."/>
            <person name="Myers J."/>
            <person name="Bonds A."/>
            <person name="Quandt C.A."/>
            <person name="Barry K."/>
            <person name="Liu P."/>
            <person name="Grigoriev I."/>
            <person name="Longcore J.E."/>
            <person name="James T.Y."/>
        </authorList>
    </citation>
    <scope>NUCLEOTIDE SEQUENCE</scope>
    <source>
        <strain evidence="2">JEL0379</strain>
    </source>
</reference>
<name>A0AAD5XP84_9FUNG</name>
<feature type="region of interest" description="Disordered" evidence="1">
    <location>
        <begin position="671"/>
        <end position="715"/>
    </location>
</feature>
<evidence type="ECO:0000313" key="3">
    <source>
        <dbReference type="Proteomes" id="UP001212152"/>
    </source>
</evidence>
<dbReference type="AlphaFoldDB" id="A0AAD5XP84"/>
<feature type="compositionally biased region" description="Low complexity" evidence="1">
    <location>
        <begin position="18"/>
        <end position="28"/>
    </location>
</feature>
<feature type="region of interest" description="Disordered" evidence="1">
    <location>
        <begin position="484"/>
        <end position="553"/>
    </location>
</feature>
<feature type="compositionally biased region" description="Low complexity" evidence="1">
    <location>
        <begin position="693"/>
        <end position="708"/>
    </location>
</feature>
<feature type="region of interest" description="Disordered" evidence="1">
    <location>
        <begin position="124"/>
        <end position="171"/>
    </location>
</feature>
<evidence type="ECO:0000313" key="2">
    <source>
        <dbReference type="EMBL" id="KAJ3175497.1"/>
    </source>
</evidence>
<feature type="compositionally biased region" description="Low complexity" evidence="1">
    <location>
        <begin position="124"/>
        <end position="137"/>
    </location>
</feature>
<feature type="compositionally biased region" description="Polar residues" evidence="1">
    <location>
        <begin position="671"/>
        <end position="681"/>
    </location>
</feature>
<organism evidence="2 3">
    <name type="scientific">Geranomyces variabilis</name>
    <dbReference type="NCBI Taxonomy" id="109894"/>
    <lineage>
        <taxon>Eukaryota</taxon>
        <taxon>Fungi</taxon>
        <taxon>Fungi incertae sedis</taxon>
        <taxon>Chytridiomycota</taxon>
        <taxon>Chytridiomycota incertae sedis</taxon>
        <taxon>Chytridiomycetes</taxon>
        <taxon>Spizellomycetales</taxon>
        <taxon>Powellomycetaceae</taxon>
        <taxon>Geranomyces</taxon>
    </lineage>
</organism>